<protein>
    <submittedName>
        <fullName evidence="1">Uncharacterized protein</fullName>
    </submittedName>
</protein>
<proteinExistence type="predicted"/>
<dbReference type="Proteomes" id="UP001140096">
    <property type="component" value="Unassembled WGS sequence"/>
</dbReference>
<name>A0ACC1KXK2_9FUNG</name>
<evidence type="ECO:0000313" key="1">
    <source>
        <dbReference type="EMBL" id="KAJ2796471.1"/>
    </source>
</evidence>
<reference evidence="1" key="1">
    <citation type="submission" date="2022-07" db="EMBL/GenBank/DDBJ databases">
        <title>Phylogenomic reconstructions and comparative analyses of Kickxellomycotina fungi.</title>
        <authorList>
            <person name="Reynolds N.K."/>
            <person name="Stajich J.E."/>
            <person name="Barry K."/>
            <person name="Grigoriev I.V."/>
            <person name="Crous P."/>
            <person name="Smith M.E."/>
        </authorList>
    </citation>
    <scope>NUCLEOTIDE SEQUENCE</scope>
    <source>
        <strain evidence="1">CBS 102833</strain>
    </source>
</reference>
<accession>A0ACC1KXK2</accession>
<evidence type="ECO:0000313" key="2">
    <source>
        <dbReference type="Proteomes" id="UP001140096"/>
    </source>
</evidence>
<feature type="non-terminal residue" evidence="1">
    <location>
        <position position="137"/>
    </location>
</feature>
<sequence>MIFQSLFQALPMLVVEKIIEYLEGRPRASFDDDIDKHNEKKRFLHPLLSISDVWRKAVLASICDNCKIIYIDEQWDIEVTYPACPAGFSYSPRHNNLVKRVVVTAPSWVTLYDIHSREVITWSQYKGPIFPSATTLV</sequence>
<organism evidence="1 2">
    <name type="scientific">Coemansia furcata</name>
    <dbReference type="NCBI Taxonomy" id="417177"/>
    <lineage>
        <taxon>Eukaryota</taxon>
        <taxon>Fungi</taxon>
        <taxon>Fungi incertae sedis</taxon>
        <taxon>Zoopagomycota</taxon>
        <taxon>Kickxellomycotina</taxon>
        <taxon>Kickxellomycetes</taxon>
        <taxon>Kickxellales</taxon>
        <taxon>Kickxellaceae</taxon>
        <taxon>Coemansia</taxon>
    </lineage>
</organism>
<comment type="caution">
    <text evidence="1">The sequence shown here is derived from an EMBL/GenBank/DDBJ whole genome shotgun (WGS) entry which is preliminary data.</text>
</comment>
<gene>
    <name evidence="1" type="ORF">H4S07_006211</name>
</gene>
<dbReference type="EMBL" id="JANBUP010003534">
    <property type="protein sequence ID" value="KAJ2796471.1"/>
    <property type="molecule type" value="Genomic_DNA"/>
</dbReference>
<keyword evidence="2" id="KW-1185">Reference proteome</keyword>